<dbReference type="FunFam" id="2.60.40.60:FF:000033">
    <property type="entry name" value="FAT atypical cadherin 1"/>
    <property type="match status" value="1"/>
</dbReference>
<dbReference type="PRINTS" id="PR00205">
    <property type="entry name" value="CADHERIN"/>
</dbReference>
<evidence type="ECO:0000256" key="10">
    <source>
        <dbReference type="SAM" id="Phobius"/>
    </source>
</evidence>
<evidence type="ECO:0000256" key="9">
    <source>
        <dbReference type="SAM" id="MobiDB-lite"/>
    </source>
</evidence>
<feature type="transmembrane region" description="Helical" evidence="10">
    <location>
        <begin position="664"/>
        <end position="688"/>
    </location>
</feature>
<feature type="domain" description="Cadherin" evidence="12">
    <location>
        <begin position="560"/>
        <end position="654"/>
    </location>
</feature>
<proteinExistence type="predicted"/>
<dbReference type="InterPro" id="IPR002126">
    <property type="entry name" value="Cadherin-like_dom"/>
</dbReference>
<gene>
    <name evidence="13" type="ORF">RRG08_024711</name>
</gene>
<protein>
    <recommendedName>
        <fullName evidence="12">Cadherin domain-containing protein</fullName>
    </recommendedName>
</protein>
<feature type="domain" description="Cadherin" evidence="12">
    <location>
        <begin position="78"/>
        <end position="126"/>
    </location>
</feature>
<evidence type="ECO:0000313" key="13">
    <source>
        <dbReference type="EMBL" id="KAK3741965.1"/>
    </source>
</evidence>
<accession>A0AAE1CXI3</accession>
<evidence type="ECO:0000256" key="4">
    <source>
        <dbReference type="ARBA" id="ARBA00022737"/>
    </source>
</evidence>
<sequence>MTYIFGHFCLWFIAPLALLWAGNDRLMDVWGKSRHSLGAIGKSEASHQVGVVLTALLQWPAVFWSKAIERFCFRRVNLVIRQALNREARPVHILTLVARDGGKPSLTGTVNIRVTVEDVNDNAPAFGQPSYNVSLPETAAVGTSVVRVTATDDDTEKYGVKEFRFNPQDADDVSKFFAIDPSTGLITVASSLLERQGKTLRLLVECLDKGLPPLVSRAEVDVTVKDTVNSAPIISNNVVFGGSVSEKAHSGFVVSIFEVEDRDAGLNGIVTCSIVSDAFELQPLAVDEYKVIVVRRLDRESEPVHNVTIQCDDAGSPPMSDSVNFVVKVKDENDEPPRFSQRLYEKTLTEGTRPNQVLLRVSATDLDVGKNARINYALVDAYSFLRVDSRGNIMAVEPLDYEDHTQLKFKVMATDNGDTPKSNTADVIITVLDLNDEVPKFEEDRYEFHVKENEKVNTVVNANPLVAKDRDTGENGRISFRLSPTVSPFRIRPDGVLITREPLDREQRPQYTLKVEAVDAGSPQQTGAATVVIRVVDQNDHAPRIIYPKNGNSTVALAFDARPRSVVLSVLAEDEDEGLNKELDYHLASGSGRGIFDLNSSSGELVLSRALGVKDIGPHRLTIVVKDKSPMFPLASNSTFEVVVYAPNASDPAEQERDREREHVMVVIILGVVTGAVTVAVIITIAVIRRTDSQRRKYLEGRAKMAPEVERLETGKTSVGYVISNGGQDGNSMRAAGDKDGSDGRGNDPSKDMTQDEGFADKSPLSILRAKVFRIVTALVPKQGGLANRLFTSELRQGQQTLPWFPGH</sequence>
<dbReference type="PANTHER" id="PTHR24027:SF438">
    <property type="entry name" value="CADHERIN 23"/>
    <property type="match status" value="1"/>
</dbReference>
<dbReference type="FunFam" id="2.60.40.60:FF:000020">
    <property type="entry name" value="Dachsous cadherin-related 1b"/>
    <property type="match status" value="2"/>
</dbReference>
<feature type="domain" description="Cadherin" evidence="12">
    <location>
        <begin position="127"/>
        <end position="234"/>
    </location>
</feature>
<dbReference type="GO" id="GO:0005509">
    <property type="term" value="F:calcium ion binding"/>
    <property type="evidence" value="ECO:0007669"/>
    <property type="project" value="UniProtKB-UniRule"/>
</dbReference>
<feature type="domain" description="Cadherin" evidence="12">
    <location>
        <begin position="236"/>
        <end position="339"/>
    </location>
</feature>
<evidence type="ECO:0000256" key="3">
    <source>
        <dbReference type="ARBA" id="ARBA00022729"/>
    </source>
</evidence>
<evidence type="ECO:0000256" key="1">
    <source>
        <dbReference type="ARBA" id="ARBA00004167"/>
    </source>
</evidence>
<organism evidence="13 14">
    <name type="scientific">Elysia crispata</name>
    <name type="common">lettuce slug</name>
    <dbReference type="NCBI Taxonomy" id="231223"/>
    <lineage>
        <taxon>Eukaryota</taxon>
        <taxon>Metazoa</taxon>
        <taxon>Spiralia</taxon>
        <taxon>Lophotrochozoa</taxon>
        <taxon>Mollusca</taxon>
        <taxon>Gastropoda</taxon>
        <taxon>Heterobranchia</taxon>
        <taxon>Euthyneura</taxon>
        <taxon>Panpulmonata</taxon>
        <taxon>Sacoglossa</taxon>
        <taxon>Placobranchoidea</taxon>
        <taxon>Plakobranchidae</taxon>
        <taxon>Elysia</taxon>
    </lineage>
</organism>
<dbReference type="InterPro" id="IPR020894">
    <property type="entry name" value="Cadherin_CS"/>
</dbReference>
<dbReference type="Pfam" id="PF00028">
    <property type="entry name" value="Cadherin"/>
    <property type="match status" value="5"/>
</dbReference>
<evidence type="ECO:0000256" key="6">
    <source>
        <dbReference type="ARBA" id="ARBA00022989"/>
    </source>
</evidence>
<keyword evidence="3 11" id="KW-0732">Signal</keyword>
<evidence type="ECO:0000313" key="14">
    <source>
        <dbReference type="Proteomes" id="UP001283361"/>
    </source>
</evidence>
<keyword evidence="4" id="KW-0677">Repeat</keyword>
<dbReference type="SMART" id="SM00112">
    <property type="entry name" value="CA"/>
    <property type="match status" value="6"/>
</dbReference>
<dbReference type="GO" id="GO:0007156">
    <property type="term" value="P:homophilic cell adhesion via plasma membrane adhesion molecules"/>
    <property type="evidence" value="ECO:0007669"/>
    <property type="project" value="InterPro"/>
</dbReference>
<dbReference type="EMBL" id="JAWDGP010006383">
    <property type="protein sequence ID" value="KAK3741965.1"/>
    <property type="molecule type" value="Genomic_DNA"/>
</dbReference>
<dbReference type="InterPro" id="IPR015919">
    <property type="entry name" value="Cadherin-like_sf"/>
</dbReference>
<comment type="caution">
    <text evidence="13">The sequence shown here is derived from an EMBL/GenBank/DDBJ whole genome shotgun (WGS) entry which is preliminary data.</text>
</comment>
<dbReference type="CDD" id="cd11304">
    <property type="entry name" value="Cadherin_repeat"/>
    <property type="match status" value="6"/>
</dbReference>
<keyword evidence="2 10" id="KW-0812">Transmembrane</keyword>
<feature type="region of interest" description="Disordered" evidence="9">
    <location>
        <begin position="722"/>
        <end position="759"/>
    </location>
</feature>
<keyword evidence="6 10" id="KW-1133">Transmembrane helix</keyword>
<evidence type="ECO:0000256" key="11">
    <source>
        <dbReference type="SAM" id="SignalP"/>
    </source>
</evidence>
<dbReference type="Proteomes" id="UP001283361">
    <property type="component" value="Unassembled WGS sequence"/>
</dbReference>
<feature type="domain" description="Cadherin" evidence="12">
    <location>
        <begin position="442"/>
        <end position="545"/>
    </location>
</feature>
<evidence type="ECO:0000256" key="7">
    <source>
        <dbReference type="ARBA" id="ARBA00023136"/>
    </source>
</evidence>
<keyword evidence="7 10" id="KW-0472">Membrane</keyword>
<evidence type="ECO:0000259" key="12">
    <source>
        <dbReference type="PROSITE" id="PS50268"/>
    </source>
</evidence>
<dbReference type="AlphaFoldDB" id="A0AAE1CXI3"/>
<feature type="compositionally biased region" description="Basic and acidic residues" evidence="9">
    <location>
        <begin position="736"/>
        <end position="754"/>
    </location>
</feature>
<dbReference type="PROSITE" id="PS50268">
    <property type="entry name" value="CADHERIN_2"/>
    <property type="match status" value="6"/>
</dbReference>
<dbReference type="PANTHER" id="PTHR24027">
    <property type="entry name" value="CADHERIN-23"/>
    <property type="match status" value="1"/>
</dbReference>
<dbReference type="FunFam" id="2.60.40.60:FF:000092">
    <property type="entry name" value="Protocadherin 8"/>
    <property type="match status" value="1"/>
</dbReference>
<feature type="chain" id="PRO_5042145920" description="Cadherin domain-containing protein" evidence="11">
    <location>
        <begin position="22"/>
        <end position="808"/>
    </location>
</feature>
<reference evidence="13" key="1">
    <citation type="journal article" date="2023" name="G3 (Bethesda)">
        <title>A reference genome for the long-term kleptoplast-retaining sea slug Elysia crispata morphotype clarki.</title>
        <authorList>
            <person name="Eastman K.E."/>
            <person name="Pendleton A.L."/>
            <person name="Shaikh M.A."/>
            <person name="Suttiyut T."/>
            <person name="Ogas R."/>
            <person name="Tomko P."/>
            <person name="Gavelis G."/>
            <person name="Widhalm J.R."/>
            <person name="Wisecaver J.H."/>
        </authorList>
    </citation>
    <scope>NUCLEOTIDE SEQUENCE</scope>
    <source>
        <strain evidence="13">ECLA1</strain>
    </source>
</reference>
<dbReference type="Gene3D" id="2.60.40.60">
    <property type="entry name" value="Cadherins"/>
    <property type="match status" value="6"/>
</dbReference>
<keyword evidence="14" id="KW-1185">Reference proteome</keyword>
<dbReference type="GO" id="GO:0016342">
    <property type="term" value="C:catenin complex"/>
    <property type="evidence" value="ECO:0007669"/>
    <property type="project" value="TreeGrafter"/>
</dbReference>
<feature type="signal peptide" evidence="11">
    <location>
        <begin position="1"/>
        <end position="21"/>
    </location>
</feature>
<dbReference type="GO" id="GO:0016477">
    <property type="term" value="P:cell migration"/>
    <property type="evidence" value="ECO:0007669"/>
    <property type="project" value="TreeGrafter"/>
</dbReference>
<name>A0AAE1CXI3_9GAST</name>
<comment type="subcellular location">
    <subcellularLocation>
        <location evidence="1">Membrane</location>
        <topology evidence="1">Single-pass membrane protein</topology>
    </subcellularLocation>
</comment>
<evidence type="ECO:0000256" key="8">
    <source>
        <dbReference type="PROSITE-ProRule" id="PRU00043"/>
    </source>
</evidence>
<evidence type="ECO:0000256" key="2">
    <source>
        <dbReference type="ARBA" id="ARBA00022692"/>
    </source>
</evidence>
<keyword evidence="5 8" id="KW-0106">Calcium</keyword>
<dbReference type="InterPro" id="IPR039808">
    <property type="entry name" value="Cadherin"/>
</dbReference>
<dbReference type="SUPFAM" id="SSF49313">
    <property type="entry name" value="Cadherin-like"/>
    <property type="match status" value="6"/>
</dbReference>
<dbReference type="GO" id="GO:0008013">
    <property type="term" value="F:beta-catenin binding"/>
    <property type="evidence" value="ECO:0007669"/>
    <property type="project" value="TreeGrafter"/>
</dbReference>
<evidence type="ECO:0000256" key="5">
    <source>
        <dbReference type="ARBA" id="ARBA00022837"/>
    </source>
</evidence>
<dbReference type="GO" id="GO:0045296">
    <property type="term" value="F:cadherin binding"/>
    <property type="evidence" value="ECO:0007669"/>
    <property type="project" value="TreeGrafter"/>
</dbReference>
<dbReference type="PROSITE" id="PS00232">
    <property type="entry name" value="CADHERIN_1"/>
    <property type="match status" value="2"/>
</dbReference>
<feature type="domain" description="Cadherin" evidence="12">
    <location>
        <begin position="340"/>
        <end position="441"/>
    </location>
</feature>